<keyword evidence="2" id="KW-1185">Reference proteome</keyword>
<dbReference type="AlphaFoldDB" id="B9XP27"/>
<sequence>MIVWQGQWPLDGWQNRIIAVTLFVWALWLASEREDSVVGVFNRRADRVFVGVLRKWRNAWLQRKPKLPADEPI</sequence>
<proteinExistence type="predicted"/>
<evidence type="ECO:0000313" key="1">
    <source>
        <dbReference type="EMBL" id="EEF58383.1"/>
    </source>
</evidence>
<organism evidence="1 2">
    <name type="scientific">Pedosphaera parvula (strain Ellin514)</name>
    <dbReference type="NCBI Taxonomy" id="320771"/>
    <lineage>
        <taxon>Bacteria</taxon>
        <taxon>Pseudomonadati</taxon>
        <taxon>Verrucomicrobiota</taxon>
        <taxon>Pedosphaerae</taxon>
        <taxon>Pedosphaerales</taxon>
        <taxon>Pedosphaeraceae</taxon>
        <taxon>Pedosphaera</taxon>
    </lineage>
</organism>
<dbReference type="Proteomes" id="UP000003688">
    <property type="component" value="Unassembled WGS sequence"/>
</dbReference>
<dbReference type="STRING" id="320771.Cflav_PD6126"/>
<reference evidence="1 2" key="1">
    <citation type="journal article" date="2011" name="J. Bacteriol.">
        <title>Genome sequence of 'Pedosphaera parvula' Ellin514, an aerobic Verrucomicrobial isolate from pasture soil.</title>
        <authorList>
            <person name="Kant R."/>
            <person name="van Passel M.W."/>
            <person name="Sangwan P."/>
            <person name="Palva A."/>
            <person name="Lucas S."/>
            <person name="Copeland A."/>
            <person name="Lapidus A."/>
            <person name="Glavina Del Rio T."/>
            <person name="Dalin E."/>
            <person name="Tice H."/>
            <person name="Bruce D."/>
            <person name="Goodwin L."/>
            <person name="Pitluck S."/>
            <person name="Chertkov O."/>
            <person name="Larimer F.W."/>
            <person name="Land M.L."/>
            <person name="Hauser L."/>
            <person name="Brettin T.S."/>
            <person name="Detter J.C."/>
            <person name="Han S."/>
            <person name="de Vos W.M."/>
            <person name="Janssen P.H."/>
            <person name="Smidt H."/>
        </authorList>
    </citation>
    <scope>NUCLEOTIDE SEQUENCE [LARGE SCALE GENOMIC DNA]</scope>
    <source>
        <strain evidence="1 2">Ellin514</strain>
    </source>
</reference>
<accession>B9XP27</accession>
<evidence type="ECO:0000313" key="2">
    <source>
        <dbReference type="Proteomes" id="UP000003688"/>
    </source>
</evidence>
<dbReference type="EMBL" id="ABOX02000044">
    <property type="protein sequence ID" value="EEF58383.1"/>
    <property type="molecule type" value="Genomic_DNA"/>
</dbReference>
<comment type="caution">
    <text evidence="1">The sequence shown here is derived from an EMBL/GenBank/DDBJ whole genome shotgun (WGS) entry which is preliminary data.</text>
</comment>
<gene>
    <name evidence="1" type="ORF">Cflav_PD6126</name>
</gene>
<name>B9XP27_PEDPL</name>
<protein>
    <submittedName>
        <fullName evidence="1">Uncharacterized protein</fullName>
    </submittedName>
</protein>